<dbReference type="SUPFAM" id="SSF53756">
    <property type="entry name" value="UDP-Glycosyltransferase/glycogen phosphorylase"/>
    <property type="match status" value="1"/>
</dbReference>
<protein>
    <recommendedName>
        <fullName evidence="1">Glycosyl transferase family 1 domain-containing protein</fullName>
    </recommendedName>
</protein>
<evidence type="ECO:0000313" key="2">
    <source>
        <dbReference type="EMBL" id="PWN54580.1"/>
    </source>
</evidence>
<dbReference type="InterPro" id="IPR050194">
    <property type="entry name" value="Glycosyltransferase_grp1"/>
</dbReference>
<reference evidence="2 3" key="1">
    <citation type="submission" date="2018-05" db="EMBL/GenBank/DDBJ databases">
        <title>Abyssibacter profundi OUC007T gen. nov., sp. nov, a marine bacterium isolated from seawater of the Mariana Trench.</title>
        <authorList>
            <person name="Zhou S."/>
        </authorList>
    </citation>
    <scope>NUCLEOTIDE SEQUENCE [LARGE SCALE GENOMIC DNA]</scope>
    <source>
        <strain evidence="2 3">OUC007</strain>
    </source>
</reference>
<gene>
    <name evidence="2" type="ORF">DEH80_16600</name>
</gene>
<feature type="domain" description="Glycosyl transferase family 1" evidence="1">
    <location>
        <begin position="177"/>
        <end position="330"/>
    </location>
</feature>
<evidence type="ECO:0000313" key="3">
    <source>
        <dbReference type="Proteomes" id="UP000251800"/>
    </source>
</evidence>
<dbReference type="PANTHER" id="PTHR45947">
    <property type="entry name" value="SULFOQUINOVOSYL TRANSFERASE SQD2"/>
    <property type="match status" value="1"/>
</dbReference>
<dbReference type="PANTHER" id="PTHR45947:SF3">
    <property type="entry name" value="SULFOQUINOVOSYL TRANSFERASE SQD2"/>
    <property type="match status" value="1"/>
</dbReference>
<evidence type="ECO:0000259" key="1">
    <source>
        <dbReference type="Pfam" id="PF00534"/>
    </source>
</evidence>
<dbReference type="EMBL" id="QEQK01000022">
    <property type="protein sequence ID" value="PWN54580.1"/>
    <property type="molecule type" value="Genomic_DNA"/>
</dbReference>
<dbReference type="AlphaFoldDB" id="A0A383XPM6"/>
<comment type="caution">
    <text evidence="2">The sequence shown here is derived from an EMBL/GenBank/DDBJ whole genome shotgun (WGS) entry which is preliminary data.</text>
</comment>
<keyword evidence="3" id="KW-1185">Reference proteome</keyword>
<dbReference type="Gene3D" id="3.40.50.2000">
    <property type="entry name" value="Glycogen Phosphorylase B"/>
    <property type="match status" value="2"/>
</dbReference>
<accession>A0A383XPM6</accession>
<proteinExistence type="predicted"/>
<dbReference type="CDD" id="cd03801">
    <property type="entry name" value="GT4_PimA-like"/>
    <property type="match status" value="1"/>
</dbReference>
<name>A0A383XPM6_9GAMM</name>
<sequence>MAMGDYRRQFVQQLVKSERLNCTFYVGEEYFKKSVRTDAEILATNRVKMVRNIYAFSRGVGFQIIKPWKVLQPDLVVIEYNPRVLTNWVWIIVRRVARKRTLGWGHVWPRKGPESKTAFLRKIMLRMMDGLIVYTEQQKKEAESSGGCAGKKVYVAPNALYSASFVRSICKPQITPEFRRDIISVGRLVAEKKPFVLINAFNEFLKNCDSDSRLHLVGDGPLREALSSRVDELGLRGRVRFHGHVSDPGVLAGLYAVSAVSVVPGFAGLSVTQSLIFGCPVLVSKNEDHAPEVVLLDDDRSRSQYFDTDNEAALAKLIEAYVQNESLTEADREAIVDYALDKFSVDAMTEGFLSAVEGCLADASR</sequence>
<organism evidence="2 3">
    <name type="scientific">Abyssibacter profundi</name>
    <dbReference type="NCBI Taxonomy" id="2182787"/>
    <lineage>
        <taxon>Bacteria</taxon>
        <taxon>Pseudomonadati</taxon>
        <taxon>Pseudomonadota</taxon>
        <taxon>Gammaproteobacteria</taxon>
        <taxon>Chromatiales</taxon>
        <taxon>Oceanococcaceae</taxon>
        <taxon>Abyssibacter</taxon>
    </lineage>
</organism>
<dbReference type="Proteomes" id="UP000251800">
    <property type="component" value="Unassembled WGS sequence"/>
</dbReference>
<dbReference type="GO" id="GO:0016757">
    <property type="term" value="F:glycosyltransferase activity"/>
    <property type="evidence" value="ECO:0007669"/>
    <property type="project" value="InterPro"/>
</dbReference>
<dbReference type="InterPro" id="IPR001296">
    <property type="entry name" value="Glyco_trans_1"/>
</dbReference>
<dbReference type="Pfam" id="PF00534">
    <property type="entry name" value="Glycos_transf_1"/>
    <property type="match status" value="1"/>
</dbReference>